<evidence type="ECO:0000313" key="1">
    <source>
        <dbReference type="EMBL" id="GAP43434.1"/>
    </source>
</evidence>
<accession>A0A0S7BRR2</accession>
<dbReference type="PATRIC" id="fig|1678841.3.peg.1772"/>
<dbReference type="NCBIfam" id="NF040656">
    <property type="entry name" value="GHMP_GYDIA"/>
    <property type="match status" value="1"/>
</dbReference>
<dbReference type="InterPro" id="IPR036554">
    <property type="entry name" value="GHMP_kinase_C_sf"/>
</dbReference>
<name>A0A0S7BRR2_9BACT</name>
<reference evidence="1" key="1">
    <citation type="journal article" date="2015" name="Genome Announc.">
        <title>Draft Genome Sequence of Bacteroidales Strain TBC1, a Novel Isolate from a Methanogenic Wastewater Treatment System.</title>
        <authorList>
            <person name="Tourlousse D.M."/>
            <person name="Matsuura N."/>
            <person name="Sun L."/>
            <person name="Toyonaga M."/>
            <person name="Kuroda K."/>
            <person name="Ohashi A."/>
            <person name="Cruz R."/>
            <person name="Yamaguchi T."/>
            <person name="Sekiguchi Y."/>
        </authorList>
    </citation>
    <scope>NUCLEOTIDE SEQUENCE [LARGE SCALE GENOMIC DNA]</scope>
    <source>
        <strain evidence="1">TBC1</strain>
    </source>
</reference>
<gene>
    <name evidence="1" type="ORF">TBC1_111587</name>
</gene>
<dbReference type="AlphaFoldDB" id="A0A0S7BRR2"/>
<dbReference type="Proteomes" id="UP000053091">
    <property type="component" value="Unassembled WGS sequence"/>
</dbReference>
<dbReference type="OrthoDB" id="5288719at2"/>
<evidence type="ECO:0008006" key="3">
    <source>
        <dbReference type="Google" id="ProtNLM"/>
    </source>
</evidence>
<dbReference type="SUPFAM" id="SSF55060">
    <property type="entry name" value="GHMP Kinase, C-terminal domain"/>
    <property type="match status" value="1"/>
</dbReference>
<dbReference type="InterPro" id="IPR014721">
    <property type="entry name" value="Ribsml_uS5_D2-typ_fold_subgr"/>
</dbReference>
<keyword evidence="2" id="KW-1185">Reference proteome</keyword>
<proteinExistence type="predicted"/>
<sequence>MSAPYSGYANGKLLITCEYLVMYGALSLAVPLTVGQSIRVGRGAEPGILHWEAGDPSGTWFTARIKLPDLEIIASSDEKAAAWLTALLKATRTLNRSFLSDADGIQVITTLDFDRYWGLGSSSTLIALIARMANVDAFSLHRAVSDGSGYDVACALHDKPVLFRLNNGIPDIRQVSFTPSFTDQLYLIYLGRKQDSSREVYEFRKKKASGFQKETDEVTSLSDKIVRCNNFEEFSTLIDRHEQIMSSVLGQVTIKEQLFQDFQGSIKSLGAWGGDFIMAATASGNEYVKRYFAAKGLEVVFPFRSLVKSTDLTPGK</sequence>
<dbReference type="InterPro" id="IPR020568">
    <property type="entry name" value="Ribosomal_Su5_D2-typ_SF"/>
</dbReference>
<dbReference type="STRING" id="1678841.TBC1_111587"/>
<organism evidence="1">
    <name type="scientific">Lentimicrobium saccharophilum</name>
    <dbReference type="NCBI Taxonomy" id="1678841"/>
    <lineage>
        <taxon>Bacteria</taxon>
        <taxon>Pseudomonadati</taxon>
        <taxon>Bacteroidota</taxon>
        <taxon>Bacteroidia</taxon>
        <taxon>Bacteroidales</taxon>
        <taxon>Lentimicrobiaceae</taxon>
        <taxon>Lentimicrobium</taxon>
    </lineage>
</organism>
<dbReference type="RefSeq" id="WP_062040497.1">
    <property type="nucleotide sequence ID" value="NZ_DF968182.1"/>
</dbReference>
<dbReference type="InterPro" id="IPR047765">
    <property type="entry name" value="GHMP_GYDIA-like"/>
</dbReference>
<protein>
    <recommendedName>
        <fullName evidence="3">GHMP kinase</fullName>
    </recommendedName>
</protein>
<dbReference type="Gene3D" id="3.30.230.10">
    <property type="match status" value="1"/>
</dbReference>
<evidence type="ECO:0000313" key="2">
    <source>
        <dbReference type="Proteomes" id="UP000053091"/>
    </source>
</evidence>
<dbReference type="SUPFAM" id="SSF54211">
    <property type="entry name" value="Ribosomal protein S5 domain 2-like"/>
    <property type="match status" value="1"/>
</dbReference>
<dbReference type="EMBL" id="DF968182">
    <property type="protein sequence ID" value="GAP43434.1"/>
    <property type="molecule type" value="Genomic_DNA"/>
</dbReference>